<gene>
    <name evidence="1" type="ORF">ABZ071_08920</name>
</gene>
<evidence type="ECO:0000313" key="2">
    <source>
        <dbReference type="Proteomes" id="UP001550348"/>
    </source>
</evidence>
<proteinExistence type="predicted"/>
<evidence type="ECO:0000313" key="1">
    <source>
        <dbReference type="EMBL" id="MEU0152034.1"/>
    </source>
</evidence>
<accession>A0ABV2VGW0</accession>
<keyword evidence="2" id="KW-1185">Reference proteome</keyword>
<reference evidence="1 2" key="1">
    <citation type="submission" date="2024-06" db="EMBL/GenBank/DDBJ databases">
        <title>The Natural Products Discovery Center: Release of the First 8490 Sequenced Strains for Exploring Actinobacteria Biosynthetic Diversity.</title>
        <authorList>
            <person name="Kalkreuter E."/>
            <person name="Kautsar S.A."/>
            <person name="Yang D."/>
            <person name="Bader C.D."/>
            <person name="Teijaro C.N."/>
            <person name="Fluegel L."/>
            <person name="Davis C.M."/>
            <person name="Simpson J.R."/>
            <person name="Lauterbach L."/>
            <person name="Steele A.D."/>
            <person name="Gui C."/>
            <person name="Meng S."/>
            <person name="Li G."/>
            <person name="Viehrig K."/>
            <person name="Ye F."/>
            <person name="Su P."/>
            <person name="Kiefer A.F."/>
            <person name="Nichols A."/>
            <person name="Cepeda A.J."/>
            <person name="Yan W."/>
            <person name="Fan B."/>
            <person name="Jiang Y."/>
            <person name="Adhikari A."/>
            <person name="Zheng C.-J."/>
            <person name="Schuster L."/>
            <person name="Cowan T.M."/>
            <person name="Smanski M.J."/>
            <person name="Chevrette M.G."/>
            <person name="De Carvalho L.P.S."/>
            <person name="Shen B."/>
        </authorList>
    </citation>
    <scope>NUCLEOTIDE SEQUENCE [LARGE SCALE GENOMIC DNA]</scope>
    <source>
        <strain evidence="1 2">NPDC006286</strain>
    </source>
</reference>
<sequence length="69" mass="7634">MLDMSDRALSFGAMAEAYERFRPGYPAALFDTVMTYAGRPVRTALEIGAETVEIAADITVHLARRRSEP</sequence>
<protein>
    <submittedName>
        <fullName evidence="1">Uncharacterized protein</fullName>
    </submittedName>
</protein>
<organism evidence="1 2">
    <name type="scientific">Micromonospora fulviviridis</name>
    <dbReference type="NCBI Taxonomy" id="47860"/>
    <lineage>
        <taxon>Bacteria</taxon>
        <taxon>Bacillati</taxon>
        <taxon>Actinomycetota</taxon>
        <taxon>Actinomycetes</taxon>
        <taxon>Micromonosporales</taxon>
        <taxon>Micromonosporaceae</taxon>
        <taxon>Micromonospora</taxon>
    </lineage>
</organism>
<comment type="caution">
    <text evidence="1">The sequence shown here is derived from an EMBL/GenBank/DDBJ whole genome shotgun (WGS) entry which is preliminary data.</text>
</comment>
<dbReference type="InterPro" id="IPR029063">
    <property type="entry name" value="SAM-dependent_MTases_sf"/>
</dbReference>
<dbReference type="Proteomes" id="UP001550348">
    <property type="component" value="Unassembled WGS sequence"/>
</dbReference>
<dbReference type="EMBL" id="JBEXRX010000016">
    <property type="protein sequence ID" value="MEU0152034.1"/>
    <property type="molecule type" value="Genomic_DNA"/>
</dbReference>
<dbReference type="Gene3D" id="3.40.50.150">
    <property type="entry name" value="Vaccinia Virus protein VP39"/>
    <property type="match status" value="1"/>
</dbReference>
<name>A0ABV2VGW0_9ACTN</name>
<dbReference type="RefSeq" id="WP_355664014.1">
    <property type="nucleotide sequence ID" value="NZ_JBEXRX010000016.1"/>
</dbReference>